<dbReference type="Proteomes" id="UP000614287">
    <property type="component" value="Unassembled WGS sequence"/>
</dbReference>
<keyword evidence="7" id="KW-0676">Redox-active center</keyword>
<evidence type="ECO:0000256" key="1">
    <source>
        <dbReference type="ARBA" id="ARBA00004418"/>
    </source>
</evidence>
<dbReference type="PROSITE" id="PS00194">
    <property type="entry name" value="THIOREDOXIN_1"/>
    <property type="match status" value="1"/>
</dbReference>
<feature type="signal peptide" evidence="9">
    <location>
        <begin position="1"/>
        <end position="21"/>
    </location>
</feature>
<feature type="region of interest" description="Disordered" evidence="8">
    <location>
        <begin position="231"/>
        <end position="260"/>
    </location>
</feature>
<keyword evidence="6" id="KW-1015">Disulfide bond</keyword>
<evidence type="ECO:0000313" key="11">
    <source>
        <dbReference type="EMBL" id="GHA73622.1"/>
    </source>
</evidence>
<dbReference type="InterPro" id="IPR013766">
    <property type="entry name" value="Thioredoxin_domain"/>
</dbReference>
<keyword evidence="4 9" id="KW-0732">Signal</keyword>
<dbReference type="CDD" id="cd03019">
    <property type="entry name" value="DsbA_DsbA"/>
    <property type="match status" value="1"/>
</dbReference>
<dbReference type="AlphaFoldDB" id="A0A8J3CNN4"/>
<dbReference type="PANTHER" id="PTHR35891:SF3">
    <property type="entry name" value="THIOL:DISULFIDE INTERCHANGE PROTEIN DSBL"/>
    <property type="match status" value="1"/>
</dbReference>
<dbReference type="EMBL" id="BMZG01000006">
    <property type="protein sequence ID" value="GHA73622.1"/>
    <property type="molecule type" value="Genomic_DNA"/>
</dbReference>
<dbReference type="PANTHER" id="PTHR35891">
    <property type="entry name" value="THIOL:DISULFIDE INTERCHANGE PROTEIN DSBA"/>
    <property type="match status" value="1"/>
</dbReference>
<name>A0A8J3CNN4_9BURK</name>
<evidence type="ECO:0000256" key="5">
    <source>
        <dbReference type="ARBA" id="ARBA00022764"/>
    </source>
</evidence>
<dbReference type="PROSITE" id="PS51352">
    <property type="entry name" value="THIOREDOXIN_2"/>
    <property type="match status" value="1"/>
</dbReference>
<feature type="compositionally biased region" description="Low complexity" evidence="8">
    <location>
        <begin position="231"/>
        <end position="243"/>
    </location>
</feature>
<evidence type="ECO:0000256" key="4">
    <source>
        <dbReference type="ARBA" id="ARBA00022729"/>
    </source>
</evidence>
<dbReference type="InterPro" id="IPR017937">
    <property type="entry name" value="Thioredoxin_CS"/>
</dbReference>
<organism evidence="11 12">
    <name type="scientific">Formosimonas limnophila</name>
    <dbReference type="NCBI Taxonomy" id="1384487"/>
    <lineage>
        <taxon>Bacteria</taxon>
        <taxon>Pseudomonadati</taxon>
        <taxon>Pseudomonadota</taxon>
        <taxon>Betaproteobacteria</taxon>
        <taxon>Burkholderiales</taxon>
        <taxon>Burkholderiaceae</taxon>
        <taxon>Formosimonas</taxon>
    </lineage>
</organism>
<dbReference type="InterPro" id="IPR001853">
    <property type="entry name" value="DSBA-like_thioredoxin_dom"/>
</dbReference>
<keyword evidence="12" id="KW-1185">Reference proteome</keyword>
<evidence type="ECO:0000256" key="7">
    <source>
        <dbReference type="ARBA" id="ARBA00023284"/>
    </source>
</evidence>
<evidence type="ECO:0000313" key="12">
    <source>
        <dbReference type="Proteomes" id="UP000614287"/>
    </source>
</evidence>
<gene>
    <name evidence="11" type="ORF">GCM10009007_13340</name>
</gene>
<reference evidence="11" key="1">
    <citation type="journal article" date="2014" name="Int. J. Syst. Evol. Microbiol.">
        <title>Complete genome sequence of Corynebacterium casei LMG S-19264T (=DSM 44701T), isolated from a smear-ripened cheese.</title>
        <authorList>
            <consortium name="US DOE Joint Genome Institute (JGI-PGF)"/>
            <person name="Walter F."/>
            <person name="Albersmeier A."/>
            <person name="Kalinowski J."/>
            <person name="Ruckert C."/>
        </authorList>
    </citation>
    <scope>NUCLEOTIDE SEQUENCE</scope>
    <source>
        <strain evidence="11">KCTC 32501</strain>
    </source>
</reference>
<proteinExistence type="inferred from homology"/>
<dbReference type="SUPFAM" id="SSF52833">
    <property type="entry name" value="Thioredoxin-like"/>
    <property type="match status" value="1"/>
</dbReference>
<protein>
    <recommendedName>
        <fullName evidence="3">Thiol:disulfide interchange protein DsbA</fullName>
    </recommendedName>
</protein>
<dbReference type="Pfam" id="PF01323">
    <property type="entry name" value="DSBA"/>
    <property type="match status" value="1"/>
</dbReference>
<evidence type="ECO:0000256" key="9">
    <source>
        <dbReference type="SAM" id="SignalP"/>
    </source>
</evidence>
<dbReference type="Gene3D" id="3.40.30.10">
    <property type="entry name" value="Glutaredoxin"/>
    <property type="match status" value="1"/>
</dbReference>
<evidence type="ECO:0000256" key="3">
    <source>
        <dbReference type="ARBA" id="ARBA00013831"/>
    </source>
</evidence>
<sequence>MTFSVNFLKPFIITAAVLALAACGKDVPSTQASAKITQAVTYTADMFKTDGLTLVAGQDYKFVPNPQPVTSGKVEVTEFFWYGCPHCYRLEPALQAWSKTLPADVQLTRLHVNLGEPTNIHQKVYFALKTLKQNEALDQKAFDALAFNVKAMNDDEAAKAFAVKNGIDAAAWDKAYNGFDTKTGIATADSLVKTYGIQGVPTIIVNGKYAVGGEAVRTLQVVNKLIEQERAASGAQPAATGAPKTDDKAAKPAAAPVSKP</sequence>
<accession>A0A8J3CNN4</accession>
<comment type="similarity">
    <text evidence="2">Belongs to the thioredoxin family. DsbA subfamily.</text>
</comment>
<comment type="caution">
    <text evidence="11">The sequence shown here is derived from an EMBL/GenBank/DDBJ whole genome shotgun (WGS) entry which is preliminary data.</text>
</comment>
<evidence type="ECO:0000259" key="10">
    <source>
        <dbReference type="PROSITE" id="PS51352"/>
    </source>
</evidence>
<dbReference type="InterPro" id="IPR036249">
    <property type="entry name" value="Thioredoxin-like_sf"/>
</dbReference>
<dbReference type="InterPro" id="IPR023205">
    <property type="entry name" value="DsbA/DsbL"/>
</dbReference>
<feature type="chain" id="PRO_5035173963" description="Thiol:disulfide interchange protein DsbA" evidence="9">
    <location>
        <begin position="22"/>
        <end position="260"/>
    </location>
</feature>
<reference evidence="11" key="2">
    <citation type="submission" date="2020-09" db="EMBL/GenBank/DDBJ databases">
        <authorList>
            <person name="Sun Q."/>
            <person name="Kim S."/>
        </authorList>
    </citation>
    <scope>NUCLEOTIDE SEQUENCE</scope>
    <source>
        <strain evidence="11">KCTC 32501</strain>
    </source>
</reference>
<dbReference type="GO" id="GO:0015036">
    <property type="term" value="F:disulfide oxidoreductase activity"/>
    <property type="evidence" value="ECO:0007669"/>
    <property type="project" value="UniProtKB-ARBA"/>
</dbReference>
<evidence type="ECO:0000256" key="2">
    <source>
        <dbReference type="ARBA" id="ARBA00005791"/>
    </source>
</evidence>
<feature type="domain" description="Thioredoxin" evidence="10">
    <location>
        <begin position="38"/>
        <end position="231"/>
    </location>
</feature>
<keyword evidence="5" id="KW-0574">Periplasm</keyword>
<dbReference type="RefSeq" id="WP_189493169.1">
    <property type="nucleotide sequence ID" value="NZ_BMZG01000006.1"/>
</dbReference>
<evidence type="ECO:0000256" key="8">
    <source>
        <dbReference type="SAM" id="MobiDB-lite"/>
    </source>
</evidence>
<dbReference type="InterPro" id="IPR050824">
    <property type="entry name" value="Thiol_disulfide_DsbA"/>
</dbReference>
<dbReference type="GO" id="GO:0042597">
    <property type="term" value="C:periplasmic space"/>
    <property type="evidence" value="ECO:0007669"/>
    <property type="project" value="UniProtKB-SubCell"/>
</dbReference>
<feature type="compositionally biased region" description="Low complexity" evidence="8">
    <location>
        <begin position="251"/>
        <end position="260"/>
    </location>
</feature>
<comment type="subcellular location">
    <subcellularLocation>
        <location evidence="1">Periplasm</location>
    </subcellularLocation>
</comment>
<evidence type="ECO:0000256" key="6">
    <source>
        <dbReference type="ARBA" id="ARBA00023157"/>
    </source>
</evidence>